<organism evidence="1 2">
    <name type="scientific">Symbiochloris irregularis</name>
    <dbReference type="NCBI Taxonomy" id="706552"/>
    <lineage>
        <taxon>Eukaryota</taxon>
        <taxon>Viridiplantae</taxon>
        <taxon>Chlorophyta</taxon>
        <taxon>core chlorophytes</taxon>
        <taxon>Trebouxiophyceae</taxon>
        <taxon>Trebouxiales</taxon>
        <taxon>Trebouxiaceae</taxon>
        <taxon>Symbiochloris</taxon>
    </lineage>
</organism>
<dbReference type="Proteomes" id="UP001465755">
    <property type="component" value="Unassembled WGS sequence"/>
</dbReference>
<accession>A0AAW1NTX0</accession>
<comment type="caution">
    <text evidence="1">The sequence shown here is derived from an EMBL/GenBank/DDBJ whole genome shotgun (WGS) entry which is preliminary data.</text>
</comment>
<evidence type="ECO:0000313" key="1">
    <source>
        <dbReference type="EMBL" id="KAK9791608.1"/>
    </source>
</evidence>
<protein>
    <submittedName>
        <fullName evidence="1">Uncharacterized protein</fullName>
    </submittedName>
</protein>
<evidence type="ECO:0000313" key="2">
    <source>
        <dbReference type="Proteomes" id="UP001465755"/>
    </source>
</evidence>
<sequence>MLQGQGNCPSGAPSTGDPTALQPGTFSVYIAPVGLDRPQTAVIFFGYQCQLSQTQLPPSGPLNYNGLSWLADNSISITPDGMITRDGVTINSATDSNCQSGLTKNTLFGQSTDATRCVLPSTGPPS</sequence>
<dbReference type="EMBL" id="JALJOQ010000174">
    <property type="protein sequence ID" value="KAK9791608.1"/>
    <property type="molecule type" value="Genomic_DNA"/>
</dbReference>
<proteinExistence type="predicted"/>
<reference evidence="1 2" key="1">
    <citation type="journal article" date="2024" name="Nat. Commun.">
        <title>Phylogenomics reveals the evolutionary origins of lichenization in chlorophyte algae.</title>
        <authorList>
            <person name="Puginier C."/>
            <person name="Libourel C."/>
            <person name="Otte J."/>
            <person name="Skaloud P."/>
            <person name="Haon M."/>
            <person name="Grisel S."/>
            <person name="Petersen M."/>
            <person name="Berrin J.G."/>
            <person name="Delaux P.M."/>
            <person name="Dal Grande F."/>
            <person name="Keller J."/>
        </authorList>
    </citation>
    <scope>NUCLEOTIDE SEQUENCE [LARGE SCALE GENOMIC DNA]</scope>
    <source>
        <strain evidence="1 2">SAG 2036</strain>
    </source>
</reference>
<keyword evidence="2" id="KW-1185">Reference proteome</keyword>
<dbReference type="AlphaFoldDB" id="A0AAW1NTX0"/>
<name>A0AAW1NTX0_9CHLO</name>
<gene>
    <name evidence="1" type="ORF">WJX73_008010</name>
</gene>